<dbReference type="AlphaFoldDB" id="A0A9D4DW23"/>
<proteinExistence type="predicted"/>
<accession>A0A9D4DW23</accession>
<gene>
    <name evidence="1" type="ORF">DPMN_190069</name>
</gene>
<reference evidence="1" key="1">
    <citation type="journal article" date="2019" name="bioRxiv">
        <title>The Genome of the Zebra Mussel, Dreissena polymorpha: A Resource for Invasive Species Research.</title>
        <authorList>
            <person name="McCartney M.A."/>
            <person name="Auch B."/>
            <person name="Kono T."/>
            <person name="Mallez S."/>
            <person name="Zhang Y."/>
            <person name="Obille A."/>
            <person name="Becker A."/>
            <person name="Abrahante J.E."/>
            <person name="Garbe J."/>
            <person name="Badalamenti J.P."/>
            <person name="Herman A."/>
            <person name="Mangelson H."/>
            <person name="Liachko I."/>
            <person name="Sullivan S."/>
            <person name="Sone E.D."/>
            <person name="Koren S."/>
            <person name="Silverstein K.A.T."/>
            <person name="Beckman K.B."/>
            <person name="Gohl D.M."/>
        </authorList>
    </citation>
    <scope>NUCLEOTIDE SEQUENCE</scope>
    <source>
        <strain evidence="1">Duluth1</strain>
        <tissue evidence="1">Whole animal</tissue>
    </source>
</reference>
<comment type="caution">
    <text evidence="1">The sequence shown here is derived from an EMBL/GenBank/DDBJ whole genome shotgun (WGS) entry which is preliminary data.</text>
</comment>
<sequence>MLWTKFRTEGRTDNFYSRGFIAFKQDVHCLGDCRSQASLPLSRTYIVSEIISSRFIAFKQDVHCLGDCRSQISQWKTSQWKTSQWKTSQWKTSQWKTSQWKTKYSLYRPHNGKPHIDCTDLTTSQWKTSQWKWKTSHSLPHIALTTMVIAVEGTRRLAGDEGSPTGSSTST</sequence>
<evidence type="ECO:0000313" key="2">
    <source>
        <dbReference type="Proteomes" id="UP000828390"/>
    </source>
</evidence>
<dbReference type="EMBL" id="JAIWYP010000010">
    <property type="protein sequence ID" value="KAH3755375.1"/>
    <property type="molecule type" value="Genomic_DNA"/>
</dbReference>
<dbReference type="Proteomes" id="UP000828390">
    <property type="component" value="Unassembled WGS sequence"/>
</dbReference>
<reference evidence="1" key="2">
    <citation type="submission" date="2020-11" db="EMBL/GenBank/DDBJ databases">
        <authorList>
            <person name="McCartney M.A."/>
            <person name="Auch B."/>
            <person name="Kono T."/>
            <person name="Mallez S."/>
            <person name="Becker A."/>
            <person name="Gohl D.M."/>
            <person name="Silverstein K.A.T."/>
            <person name="Koren S."/>
            <person name="Bechman K.B."/>
            <person name="Herman A."/>
            <person name="Abrahante J.E."/>
            <person name="Garbe J."/>
        </authorList>
    </citation>
    <scope>NUCLEOTIDE SEQUENCE</scope>
    <source>
        <strain evidence="1">Duluth1</strain>
        <tissue evidence="1">Whole animal</tissue>
    </source>
</reference>
<protein>
    <submittedName>
        <fullName evidence="1">Uncharacterized protein</fullName>
    </submittedName>
</protein>
<evidence type="ECO:0000313" key="1">
    <source>
        <dbReference type="EMBL" id="KAH3755375.1"/>
    </source>
</evidence>
<keyword evidence="2" id="KW-1185">Reference proteome</keyword>
<organism evidence="1 2">
    <name type="scientific">Dreissena polymorpha</name>
    <name type="common">Zebra mussel</name>
    <name type="synonym">Mytilus polymorpha</name>
    <dbReference type="NCBI Taxonomy" id="45954"/>
    <lineage>
        <taxon>Eukaryota</taxon>
        <taxon>Metazoa</taxon>
        <taxon>Spiralia</taxon>
        <taxon>Lophotrochozoa</taxon>
        <taxon>Mollusca</taxon>
        <taxon>Bivalvia</taxon>
        <taxon>Autobranchia</taxon>
        <taxon>Heteroconchia</taxon>
        <taxon>Euheterodonta</taxon>
        <taxon>Imparidentia</taxon>
        <taxon>Neoheterodontei</taxon>
        <taxon>Myida</taxon>
        <taxon>Dreissenoidea</taxon>
        <taxon>Dreissenidae</taxon>
        <taxon>Dreissena</taxon>
    </lineage>
</organism>
<name>A0A9D4DW23_DREPO</name>